<accession>A0A026VXD8</accession>
<proteinExistence type="predicted"/>
<organism evidence="1 2">
    <name type="scientific">Ooceraea biroi</name>
    <name type="common">Clonal raider ant</name>
    <name type="synonym">Cerapachys biroi</name>
    <dbReference type="NCBI Taxonomy" id="2015173"/>
    <lineage>
        <taxon>Eukaryota</taxon>
        <taxon>Metazoa</taxon>
        <taxon>Ecdysozoa</taxon>
        <taxon>Arthropoda</taxon>
        <taxon>Hexapoda</taxon>
        <taxon>Insecta</taxon>
        <taxon>Pterygota</taxon>
        <taxon>Neoptera</taxon>
        <taxon>Endopterygota</taxon>
        <taxon>Hymenoptera</taxon>
        <taxon>Apocrita</taxon>
        <taxon>Aculeata</taxon>
        <taxon>Formicoidea</taxon>
        <taxon>Formicidae</taxon>
        <taxon>Dorylinae</taxon>
        <taxon>Ooceraea</taxon>
    </lineage>
</organism>
<dbReference type="PANTHER" id="PTHR31511">
    <property type="entry name" value="PROTEIN CBG23764"/>
    <property type="match status" value="1"/>
</dbReference>
<gene>
    <name evidence="1" type="ORF">X777_13782</name>
</gene>
<dbReference type="PANTHER" id="PTHR31511:SF12">
    <property type="entry name" value="RHO TERMINATION FACTOR N-TERMINAL DOMAIN-CONTAINING PROTEIN"/>
    <property type="match status" value="1"/>
</dbReference>
<dbReference type="Gene3D" id="3.40.1800.10">
    <property type="entry name" value="His-Me finger endonucleases"/>
    <property type="match status" value="1"/>
</dbReference>
<dbReference type="STRING" id="2015173.A0A026VXD8"/>
<evidence type="ECO:0000313" key="2">
    <source>
        <dbReference type="Proteomes" id="UP000053097"/>
    </source>
</evidence>
<name>A0A026VXD8_OOCBI</name>
<reference evidence="1 2" key="1">
    <citation type="journal article" date="2014" name="Curr. Biol.">
        <title>The genome of the clonal raider ant Cerapachys biroi.</title>
        <authorList>
            <person name="Oxley P.R."/>
            <person name="Ji L."/>
            <person name="Fetter-Pruneda I."/>
            <person name="McKenzie S.K."/>
            <person name="Li C."/>
            <person name="Hu H."/>
            <person name="Zhang G."/>
            <person name="Kronauer D.J."/>
        </authorList>
    </citation>
    <scope>NUCLEOTIDE SEQUENCE [LARGE SCALE GENOMIC DNA]</scope>
</reference>
<dbReference type="Gene3D" id="3.90.1600.10">
    <property type="entry name" value="Palm domain of DNA polymerase"/>
    <property type="match status" value="1"/>
</dbReference>
<dbReference type="GO" id="GO:0042575">
    <property type="term" value="C:DNA polymerase complex"/>
    <property type="evidence" value="ECO:0007669"/>
    <property type="project" value="UniProtKB-ARBA"/>
</dbReference>
<dbReference type="Proteomes" id="UP000053097">
    <property type="component" value="Unassembled WGS sequence"/>
</dbReference>
<dbReference type="AlphaFoldDB" id="A0A026VXD8"/>
<protein>
    <recommendedName>
        <fullName evidence="3">DNA-directed DNA polymerase</fullName>
    </recommendedName>
</protein>
<dbReference type="InterPro" id="IPR038563">
    <property type="entry name" value="Endonuclease_7_sf"/>
</dbReference>
<dbReference type="InterPro" id="IPR023211">
    <property type="entry name" value="DNA_pol_palm_dom_sf"/>
</dbReference>
<dbReference type="OrthoDB" id="7653437at2759"/>
<dbReference type="EMBL" id="KK107614">
    <property type="protein sequence ID" value="EZA48473.1"/>
    <property type="molecule type" value="Genomic_DNA"/>
</dbReference>
<dbReference type="InterPro" id="IPR012337">
    <property type="entry name" value="RNaseH-like_sf"/>
</dbReference>
<dbReference type="OMA" id="NNTKKWI"/>
<evidence type="ECO:0000313" key="1">
    <source>
        <dbReference type="EMBL" id="EZA48473.1"/>
    </source>
</evidence>
<evidence type="ECO:0008006" key="3">
    <source>
        <dbReference type="Google" id="ProtNLM"/>
    </source>
</evidence>
<dbReference type="InterPro" id="IPR043502">
    <property type="entry name" value="DNA/RNA_pol_sf"/>
</dbReference>
<dbReference type="SUPFAM" id="SSF56672">
    <property type="entry name" value="DNA/RNA polymerases"/>
    <property type="match status" value="1"/>
</dbReference>
<sequence>MVELTRDECEKFNNATQCHICEKPFASDDTWVHDHCHLTGRYRGPAHANCTLNYKDSHTIPIVFYNLSGYDAYFIIKEIATVFAGNVELLPITKEKYISFTKNVREIGEKIANWRARNIKLRFINSFKFLSSSLDKLSSFLSKDKLTTLRSEFAHLSTDDFDLLMRKGVFPYEYVDCAEKLEDTRLPPCESFYSSLTSNTVFENDYAHAINVWQRFAILTLGEYSDLYLKTDVLLLVDVFENFCDSCINSYGLDPAYYYTLLGFTWDAMLKHMHIKFELLTDIDIVMFIERGIRGGLSQCSHRYAQANNKYMQSYDPSEPSSYLMYFDVNNLYGWAMCQPLPYTDFRWVDDTSNFEVNVIAPDSPKGYVLEVDLEYPRHLHDAHADLSFCPTRDKPLGKRQDKLLATLYDKKRYVIHYRNLQQCTRHGLRVTKIQRVLEFSQSPWLRDDYIELNTRFRVAAKNDFEKNLYKLMNNAVFSKTMENVRNHFDVKLVTKWDGRYGAEAMIAKPNFHSRSVFSSNLIAIEMRKLEVKFNKPIYADMCILDISKVCLYEFHHEYMVPVYHDRCKVMYTDTDSLIYHIECEDVYEQMKRDIARFDTSDYASDNVYGIPLANKKVLGLMKDENNGAIMTEFVGLRAKMYALKVDSKKDTKKAKGVKSNVVTRTITFDDYMQCLREKIEMTRDQSRITSQLHKVYTVRSL</sequence>
<dbReference type="SUPFAM" id="SSF53098">
    <property type="entry name" value="Ribonuclease H-like"/>
    <property type="match status" value="1"/>
</dbReference>
<dbReference type="SUPFAM" id="SSF54060">
    <property type="entry name" value="His-Me finger endonucleases"/>
    <property type="match status" value="1"/>
</dbReference>
<dbReference type="GO" id="GO:0071897">
    <property type="term" value="P:DNA biosynthetic process"/>
    <property type="evidence" value="ECO:0007669"/>
    <property type="project" value="UniProtKB-ARBA"/>
</dbReference>
<dbReference type="InterPro" id="IPR044925">
    <property type="entry name" value="His-Me_finger_sf"/>
</dbReference>
<keyword evidence="2" id="KW-1185">Reference proteome</keyword>